<dbReference type="GO" id="GO:0000725">
    <property type="term" value="P:recombinational repair"/>
    <property type="evidence" value="ECO:0007669"/>
    <property type="project" value="TreeGrafter"/>
</dbReference>
<evidence type="ECO:0000313" key="11">
    <source>
        <dbReference type="EMBL" id="QOK98248.1"/>
    </source>
</evidence>
<dbReference type="PANTHER" id="PTHR11070">
    <property type="entry name" value="UVRD / RECB / PCRA DNA HELICASE FAMILY MEMBER"/>
    <property type="match status" value="1"/>
</dbReference>
<dbReference type="GO" id="GO:0005829">
    <property type="term" value="C:cytosol"/>
    <property type="evidence" value="ECO:0007669"/>
    <property type="project" value="TreeGrafter"/>
</dbReference>
<dbReference type="EC" id="5.6.2.4" evidence="7"/>
<dbReference type="GO" id="GO:0043138">
    <property type="term" value="F:3'-5' DNA helicase activity"/>
    <property type="evidence" value="ECO:0007669"/>
    <property type="project" value="UniProtKB-EC"/>
</dbReference>
<sequence>MGEARFSPQAWACRLGFTPRWTARFERGELHIDAPEGGSGSVLDVAAQTQRGWIWSLVRIQGMEAPELRGLSHRNAKGFIARLEQEKAAALERLKHALQSDYDLLMPLSQQLAREINAQRYLAARDRDHILDRAAGHKQHVRIAHERAHSPHAGAFEITAKLRQALAFLQSLHAKGPKLLAERNRKFVDEELVRWRPFFDHCEERPLTDEQARAAIVFEENTLLVAAAGSGKTSTVVGKVAYALVKGIARPQDILCLAFNQKAAKEIGARVTARLGAMAKPECPIDPSTKGLLATLLDEGADVESSTFHALGGKIIRQFEPAVNINPSGAAVRLRRAIERCQQDPQFAARWLLLQTVSRFARPADSRFTALLVKDQELDYDELIRRSLDYLRKDPGLLPYKLILVDEFQDTAPGRGEMVRRILHAKAENLLFAVGDDWQAINRFAGSDLTYFNGFGSAFNRRSDADARCDLTRTFRSNQGIADVARSFVLRNKSQMDKEVRADDSTRQGVIDVRTYQDDKDVIAKVEETLARWVEQHPPGEKPSVFLLGRYGSKHVRGLSADEIQQLSDRWADRLDVRGGEAAAPSLYMTMHKSKGLQADYVLILGMFRLEHNWFCFPSERDDDPLLQLVLPPKEALADADERRLFYVALTRAKHRVVLLAHQRHPSPYVLELLREQRDGTVLFNGQDELPPHCPQCKRGLVFRRYNPKSGKTFHACSEQWACGKTWSSWPPPVRLRRPPRSIPFS</sequence>
<evidence type="ECO:0000256" key="1">
    <source>
        <dbReference type="ARBA" id="ARBA00022741"/>
    </source>
</evidence>
<reference evidence="12" key="1">
    <citation type="submission" date="2020-04" db="EMBL/GenBank/DDBJ databases">
        <title>Ralstonia solanacearum UW576, UW763, UW773, and UW774.</title>
        <authorList>
            <person name="Steidl O."/>
            <person name="Truchon A."/>
            <person name="Allen C."/>
        </authorList>
    </citation>
    <scope>NUCLEOTIDE SEQUENCE [LARGE SCALE GENOMIC DNA]</scope>
    <source>
        <strain evidence="12">UW774</strain>
    </source>
</reference>
<dbReference type="AlphaFoldDB" id="A0AA92QCV7"/>
<feature type="domain" description="UvrD-like helicase ATP-binding" evidence="10">
    <location>
        <begin position="205"/>
        <end position="478"/>
    </location>
</feature>
<dbReference type="Pfam" id="PF13361">
    <property type="entry name" value="UvrD_C"/>
    <property type="match status" value="1"/>
</dbReference>
<name>A0AA92QCV7_RALSL</name>
<keyword evidence="2 9" id="KW-0378">Hydrolase</keyword>
<keyword evidence="5" id="KW-0413">Isomerase</keyword>
<gene>
    <name evidence="11" type="ORF">HF909_05685</name>
</gene>
<evidence type="ECO:0000256" key="9">
    <source>
        <dbReference type="PROSITE-ProRule" id="PRU00560"/>
    </source>
</evidence>
<evidence type="ECO:0000313" key="12">
    <source>
        <dbReference type="Proteomes" id="UP000593970"/>
    </source>
</evidence>
<dbReference type="GO" id="GO:0016787">
    <property type="term" value="F:hydrolase activity"/>
    <property type="evidence" value="ECO:0007669"/>
    <property type="project" value="UniProtKB-UniRule"/>
</dbReference>
<dbReference type="InterPro" id="IPR014016">
    <property type="entry name" value="UvrD-like_ATP-bd"/>
</dbReference>
<feature type="binding site" evidence="9">
    <location>
        <begin position="226"/>
        <end position="233"/>
    </location>
    <ligand>
        <name>ATP</name>
        <dbReference type="ChEBI" id="CHEBI:30616"/>
    </ligand>
</feature>
<dbReference type="PANTHER" id="PTHR11070:SF63">
    <property type="entry name" value="DNA HELICASE IV"/>
    <property type="match status" value="1"/>
</dbReference>
<protein>
    <recommendedName>
        <fullName evidence="7">DNA 3'-5' helicase</fullName>
        <ecNumber evidence="7">5.6.2.4</ecNumber>
    </recommendedName>
</protein>
<dbReference type="PROSITE" id="PS51198">
    <property type="entry name" value="UVRD_HELICASE_ATP_BIND"/>
    <property type="match status" value="1"/>
</dbReference>
<evidence type="ECO:0000256" key="4">
    <source>
        <dbReference type="ARBA" id="ARBA00022840"/>
    </source>
</evidence>
<evidence type="ECO:0000256" key="2">
    <source>
        <dbReference type="ARBA" id="ARBA00022801"/>
    </source>
</evidence>
<comment type="catalytic activity">
    <reaction evidence="6">
        <text>Couples ATP hydrolysis with the unwinding of duplex DNA by translocating in the 3'-5' direction.</text>
        <dbReference type="EC" id="5.6.2.4"/>
    </reaction>
</comment>
<dbReference type="InterPro" id="IPR014017">
    <property type="entry name" value="DNA_helicase_UvrD-like_C"/>
</dbReference>
<evidence type="ECO:0000256" key="3">
    <source>
        <dbReference type="ARBA" id="ARBA00022806"/>
    </source>
</evidence>
<dbReference type="Proteomes" id="UP000593970">
    <property type="component" value="Chromosome"/>
</dbReference>
<organism evidence="11 12">
    <name type="scientific">Ralstonia solanacearum</name>
    <name type="common">Pseudomonas solanacearum</name>
    <dbReference type="NCBI Taxonomy" id="305"/>
    <lineage>
        <taxon>Bacteria</taxon>
        <taxon>Pseudomonadati</taxon>
        <taxon>Pseudomonadota</taxon>
        <taxon>Betaproteobacteria</taxon>
        <taxon>Burkholderiales</taxon>
        <taxon>Burkholderiaceae</taxon>
        <taxon>Ralstonia</taxon>
        <taxon>Ralstonia solanacearum species complex</taxon>
    </lineage>
</organism>
<comment type="catalytic activity">
    <reaction evidence="8">
        <text>ATP + H2O = ADP + phosphate + H(+)</text>
        <dbReference type="Rhea" id="RHEA:13065"/>
        <dbReference type="ChEBI" id="CHEBI:15377"/>
        <dbReference type="ChEBI" id="CHEBI:15378"/>
        <dbReference type="ChEBI" id="CHEBI:30616"/>
        <dbReference type="ChEBI" id="CHEBI:43474"/>
        <dbReference type="ChEBI" id="CHEBI:456216"/>
        <dbReference type="EC" id="5.6.2.4"/>
    </reaction>
</comment>
<evidence type="ECO:0000256" key="7">
    <source>
        <dbReference type="ARBA" id="ARBA00034808"/>
    </source>
</evidence>
<dbReference type="SUPFAM" id="SSF52540">
    <property type="entry name" value="P-loop containing nucleoside triphosphate hydrolases"/>
    <property type="match status" value="1"/>
</dbReference>
<dbReference type="Gene3D" id="3.40.50.300">
    <property type="entry name" value="P-loop containing nucleotide triphosphate hydrolases"/>
    <property type="match status" value="2"/>
</dbReference>
<dbReference type="Pfam" id="PF00580">
    <property type="entry name" value="UvrD-helicase"/>
    <property type="match status" value="2"/>
</dbReference>
<dbReference type="GO" id="GO:0005524">
    <property type="term" value="F:ATP binding"/>
    <property type="evidence" value="ECO:0007669"/>
    <property type="project" value="UniProtKB-UniRule"/>
</dbReference>
<proteinExistence type="predicted"/>
<keyword evidence="4 9" id="KW-0067">ATP-binding</keyword>
<dbReference type="InterPro" id="IPR000212">
    <property type="entry name" value="DNA_helicase_UvrD/REP"/>
</dbReference>
<evidence type="ECO:0000256" key="5">
    <source>
        <dbReference type="ARBA" id="ARBA00023235"/>
    </source>
</evidence>
<evidence type="ECO:0000256" key="8">
    <source>
        <dbReference type="ARBA" id="ARBA00048988"/>
    </source>
</evidence>
<keyword evidence="3 9" id="KW-0347">Helicase</keyword>
<dbReference type="EMBL" id="CP051169">
    <property type="protein sequence ID" value="QOK98248.1"/>
    <property type="molecule type" value="Genomic_DNA"/>
</dbReference>
<dbReference type="GO" id="GO:0003677">
    <property type="term" value="F:DNA binding"/>
    <property type="evidence" value="ECO:0007669"/>
    <property type="project" value="InterPro"/>
</dbReference>
<evidence type="ECO:0000256" key="6">
    <source>
        <dbReference type="ARBA" id="ARBA00034617"/>
    </source>
</evidence>
<dbReference type="CDD" id="cd17932">
    <property type="entry name" value="DEXQc_UvrD"/>
    <property type="match status" value="1"/>
</dbReference>
<accession>A0AA92QCV7</accession>
<evidence type="ECO:0000259" key="10">
    <source>
        <dbReference type="PROSITE" id="PS51198"/>
    </source>
</evidence>
<dbReference type="InterPro" id="IPR027417">
    <property type="entry name" value="P-loop_NTPase"/>
</dbReference>
<keyword evidence="1 9" id="KW-0547">Nucleotide-binding</keyword>